<name>A0A098C3D7_9BACT</name>
<organism evidence="2 3">
    <name type="scientific">Fermentimonas caenicola</name>
    <dbReference type="NCBI Taxonomy" id="1562970"/>
    <lineage>
        <taxon>Bacteria</taxon>
        <taxon>Pseudomonadati</taxon>
        <taxon>Bacteroidota</taxon>
        <taxon>Bacteroidia</taxon>
        <taxon>Bacteroidales</taxon>
        <taxon>Dysgonomonadaceae</taxon>
        <taxon>Fermentimonas</taxon>
    </lineage>
</organism>
<gene>
    <name evidence="2" type="ORF">ING2E5B_1675</name>
</gene>
<dbReference type="EMBL" id="LN515532">
    <property type="protein sequence ID" value="CEA16422.1"/>
    <property type="molecule type" value="Genomic_DNA"/>
</dbReference>
<dbReference type="HOGENOM" id="CLU_125969_0_0_10"/>
<keyword evidence="1" id="KW-0472">Membrane</keyword>
<feature type="transmembrane region" description="Helical" evidence="1">
    <location>
        <begin position="102"/>
        <end position="120"/>
    </location>
</feature>
<accession>A0A098C3D7</accession>
<evidence type="ECO:0000313" key="3">
    <source>
        <dbReference type="Proteomes" id="UP000032417"/>
    </source>
</evidence>
<sequence length="136" mass="15006">MIEHEGIIEKISGDQITVRIIQKSACSACHAKGACMAADSKEKIVSISDSSGRFNEKELVIIEGKKSIGYNAILWAFVIPLIILISILVISLNNLKLSEIEAALSSIAALIPYYFILYLLRNKMANSFKFSIKKTN</sequence>
<keyword evidence="1" id="KW-1133">Transmembrane helix</keyword>
<dbReference type="STRING" id="1562970.ING2E5B_1675"/>
<evidence type="ECO:0000256" key="1">
    <source>
        <dbReference type="SAM" id="Phobius"/>
    </source>
</evidence>
<dbReference type="KEGG" id="pbt:ING2E5B_1675"/>
<keyword evidence="3" id="KW-1185">Reference proteome</keyword>
<proteinExistence type="predicted"/>
<dbReference type="Pfam" id="PF04246">
    <property type="entry name" value="RseC_MucC"/>
    <property type="match status" value="1"/>
</dbReference>
<dbReference type="Proteomes" id="UP000032417">
    <property type="component" value="Chromosome 1"/>
</dbReference>
<dbReference type="OrthoDB" id="1120636at2"/>
<reference evidence="2 3" key="1">
    <citation type="submission" date="2014-08" db="EMBL/GenBank/DDBJ databases">
        <authorList>
            <person name="Wibberg D."/>
        </authorList>
    </citation>
    <scope>NUCLEOTIDE SEQUENCE [LARGE SCALE GENOMIC DNA]</scope>
    <source>
        <strain evidence="3">ING2-E5B</strain>
    </source>
</reference>
<dbReference type="AlphaFoldDB" id="A0A098C3D7"/>
<evidence type="ECO:0000313" key="2">
    <source>
        <dbReference type="EMBL" id="CEA16422.1"/>
    </source>
</evidence>
<keyword evidence="1" id="KW-0812">Transmembrane</keyword>
<feature type="transmembrane region" description="Helical" evidence="1">
    <location>
        <begin position="72"/>
        <end position="90"/>
    </location>
</feature>
<protein>
    <submittedName>
        <fullName evidence="2">Putative membrane protein</fullName>
    </submittedName>
</protein>